<accession>A0ABT1X836</accession>
<sequence length="146" mass="14911">MREALPTPARILGPAGLIPFAGMALLALASPEWRPDALRGLIAYGAAIASFLGAVHWGLALHPAPGEEGAAWGRMGLGVLPALAAWIALLMPGFRPGLITLAVILVATALVETLAARRGLVPAPYLRLRWGLSLGAAACLLLGAAA</sequence>
<gene>
    <name evidence="2" type="ORF">NRP21_15960</name>
</gene>
<feature type="transmembrane region" description="Helical" evidence="1">
    <location>
        <begin position="71"/>
        <end position="91"/>
    </location>
</feature>
<protein>
    <submittedName>
        <fullName evidence="2">DUF3429 domain-containing protein</fullName>
    </submittedName>
</protein>
<comment type="caution">
    <text evidence="2">The sequence shown here is derived from an EMBL/GenBank/DDBJ whole genome shotgun (WGS) entry which is preliminary data.</text>
</comment>
<dbReference type="RefSeq" id="WP_257717218.1">
    <property type="nucleotide sequence ID" value="NZ_JANJOU010000013.1"/>
</dbReference>
<dbReference type="Proteomes" id="UP001524642">
    <property type="component" value="Unassembled WGS sequence"/>
</dbReference>
<feature type="transmembrane region" description="Helical" evidence="1">
    <location>
        <begin position="41"/>
        <end position="59"/>
    </location>
</feature>
<dbReference type="InterPro" id="IPR021836">
    <property type="entry name" value="DUF3429"/>
</dbReference>
<feature type="transmembrane region" description="Helical" evidence="1">
    <location>
        <begin position="98"/>
        <end position="116"/>
    </location>
</feature>
<feature type="transmembrane region" description="Helical" evidence="1">
    <location>
        <begin position="128"/>
        <end position="145"/>
    </location>
</feature>
<dbReference type="PANTHER" id="PTHR15887:SF1">
    <property type="entry name" value="TRANSMEMBRANE PROTEIN 69"/>
    <property type="match status" value="1"/>
</dbReference>
<feature type="transmembrane region" description="Helical" evidence="1">
    <location>
        <begin position="12"/>
        <end position="29"/>
    </location>
</feature>
<keyword evidence="1" id="KW-0812">Transmembrane</keyword>
<reference evidence="2 3" key="1">
    <citation type="submission" date="2022-06" db="EMBL/GenBank/DDBJ databases">
        <title>Roseomonas CN29.</title>
        <authorList>
            <person name="Cheng Y."/>
            <person name="He X."/>
        </authorList>
    </citation>
    <scope>NUCLEOTIDE SEQUENCE [LARGE SCALE GENOMIC DNA]</scope>
    <source>
        <strain evidence="2 3">CN29</strain>
    </source>
</reference>
<dbReference type="EMBL" id="JANJOU010000013">
    <property type="protein sequence ID" value="MCR0983553.1"/>
    <property type="molecule type" value="Genomic_DNA"/>
</dbReference>
<name>A0ABT1X836_9PROT</name>
<keyword evidence="1" id="KW-1133">Transmembrane helix</keyword>
<organism evidence="2 3">
    <name type="scientific">Roseomonas populi</name>
    <dbReference type="NCBI Taxonomy" id="3121582"/>
    <lineage>
        <taxon>Bacteria</taxon>
        <taxon>Pseudomonadati</taxon>
        <taxon>Pseudomonadota</taxon>
        <taxon>Alphaproteobacteria</taxon>
        <taxon>Acetobacterales</taxon>
        <taxon>Roseomonadaceae</taxon>
        <taxon>Roseomonas</taxon>
    </lineage>
</organism>
<evidence type="ECO:0000313" key="2">
    <source>
        <dbReference type="EMBL" id="MCR0983553.1"/>
    </source>
</evidence>
<proteinExistence type="predicted"/>
<dbReference type="PANTHER" id="PTHR15887">
    <property type="entry name" value="TRANSMEMBRANE PROTEIN 69"/>
    <property type="match status" value="1"/>
</dbReference>
<keyword evidence="3" id="KW-1185">Reference proteome</keyword>
<dbReference type="Pfam" id="PF11911">
    <property type="entry name" value="DUF3429"/>
    <property type="match status" value="1"/>
</dbReference>
<evidence type="ECO:0000256" key="1">
    <source>
        <dbReference type="SAM" id="Phobius"/>
    </source>
</evidence>
<evidence type="ECO:0000313" key="3">
    <source>
        <dbReference type="Proteomes" id="UP001524642"/>
    </source>
</evidence>
<keyword evidence="1" id="KW-0472">Membrane</keyword>